<dbReference type="AlphaFoldDB" id="A0A7I7Y9U1"/>
<evidence type="ECO:0000313" key="2">
    <source>
        <dbReference type="Proteomes" id="UP000467385"/>
    </source>
</evidence>
<reference evidence="1 2" key="1">
    <citation type="journal article" date="2019" name="Emerg. Microbes Infect.">
        <title>Comprehensive subspecies identification of 175 nontuberculous mycobacteria species based on 7547 genomic profiles.</title>
        <authorList>
            <person name="Matsumoto Y."/>
            <person name="Kinjo T."/>
            <person name="Motooka D."/>
            <person name="Nabeya D."/>
            <person name="Jung N."/>
            <person name="Uechi K."/>
            <person name="Horii T."/>
            <person name="Iida T."/>
            <person name="Fujita J."/>
            <person name="Nakamura S."/>
        </authorList>
    </citation>
    <scope>NUCLEOTIDE SEQUENCE [LARGE SCALE GENOMIC DNA]</scope>
    <source>
        <strain evidence="1 2">JCM 14738</strain>
    </source>
</reference>
<sequence length="164" mass="16909">MEVFVLRPCVVAGPKAHALADAMPWKRLPGPVRAVARAVPLLKPVVPDPGFPLQLVHHDDVATAIALAATAPVPPGAYNIAAGGEVTITDVANALGGRGVRVPASAASAASAAISHLPFVPSLVEWLHVARTSVVMDTRKAQRELGWHPTHSSAETLAALAQAV</sequence>
<dbReference type="InterPro" id="IPR051783">
    <property type="entry name" value="NAD(P)-dependent_oxidoreduct"/>
</dbReference>
<evidence type="ECO:0008006" key="3">
    <source>
        <dbReference type="Google" id="ProtNLM"/>
    </source>
</evidence>
<dbReference type="EMBL" id="AP022613">
    <property type="protein sequence ID" value="BBZ38478.1"/>
    <property type="molecule type" value="Genomic_DNA"/>
</dbReference>
<dbReference type="GO" id="GO:0004029">
    <property type="term" value="F:aldehyde dehydrogenase (NAD+) activity"/>
    <property type="evidence" value="ECO:0007669"/>
    <property type="project" value="TreeGrafter"/>
</dbReference>
<protein>
    <recommendedName>
        <fullName evidence="3">NAD-dependent epimerase/dehydratase domain-containing protein</fullName>
    </recommendedName>
</protein>
<dbReference type="SUPFAM" id="SSF51735">
    <property type="entry name" value="NAD(P)-binding Rossmann-fold domains"/>
    <property type="match status" value="1"/>
</dbReference>
<dbReference type="GO" id="GO:0005737">
    <property type="term" value="C:cytoplasm"/>
    <property type="evidence" value="ECO:0007669"/>
    <property type="project" value="TreeGrafter"/>
</dbReference>
<accession>A0A7I7Y9U1</accession>
<name>A0A7I7Y9U1_9MYCO</name>
<dbReference type="PANTHER" id="PTHR48079:SF6">
    <property type="entry name" value="NAD(P)-BINDING DOMAIN-CONTAINING PROTEIN-RELATED"/>
    <property type="match status" value="1"/>
</dbReference>
<dbReference type="Gene3D" id="3.40.50.720">
    <property type="entry name" value="NAD(P)-binding Rossmann-like Domain"/>
    <property type="match status" value="1"/>
</dbReference>
<organism evidence="1 2">
    <name type="scientific">Mycobacterium conspicuum</name>
    <dbReference type="NCBI Taxonomy" id="44010"/>
    <lineage>
        <taxon>Bacteria</taxon>
        <taxon>Bacillati</taxon>
        <taxon>Actinomycetota</taxon>
        <taxon>Actinomycetes</taxon>
        <taxon>Mycobacteriales</taxon>
        <taxon>Mycobacteriaceae</taxon>
        <taxon>Mycobacterium</taxon>
    </lineage>
</organism>
<dbReference type="PANTHER" id="PTHR48079">
    <property type="entry name" value="PROTEIN YEEZ"/>
    <property type="match status" value="1"/>
</dbReference>
<gene>
    <name evidence="1" type="ORF">MCNS_15410</name>
</gene>
<dbReference type="Proteomes" id="UP000467385">
    <property type="component" value="Chromosome"/>
</dbReference>
<keyword evidence="2" id="KW-1185">Reference proteome</keyword>
<evidence type="ECO:0000313" key="1">
    <source>
        <dbReference type="EMBL" id="BBZ38478.1"/>
    </source>
</evidence>
<dbReference type="InterPro" id="IPR036291">
    <property type="entry name" value="NAD(P)-bd_dom_sf"/>
</dbReference>
<proteinExistence type="predicted"/>